<dbReference type="PANTHER" id="PTHR43000">
    <property type="entry name" value="DTDP-D-GLUCOSE 4,6-DEHYDRATASE-RELATED"/>
    <property type="match status" value="1"/>
</dbReference>
<proteinExistence type="inferred from homology"/>
<evidence type="ECO:0000256" key="1">
    <source>
        <dbReference type="ARBA" id="ARBA00007637"/>
    </source>
</evidence>
<dbReference type="EMBL" id="UINC01068789">
    <property type="protein sequence ID" value="SVC01663.1"/>
    <property type="molecule type" value="Genomic_DNA"/>
</dbReference>
<accession>A0A382IS12</accession>
<gene>
    <name evidence="3" type="ORF">METZ01_LOCUS254517</name>
</gene>
<feature type="domain" description="NAD-dependent epimerase/dehydratase" evidence="2">
    <location>
        <begin position="2"/>
        <end position="231"/>
    </location>
</feature>
<dbReference type="AlphaFoldDB" id="A0A382IS12"/>
<comment type="similarity">
    <text evidence="1">Belongs to the NAD(P)-dependent epimerase/dehydratase family.</text>
</comment>
<dbReference type="InterPro" id="IPR036291">
    <property type="entry name" value="NAD(P)-bd_dom_sf"/>
</dbReference>
<organism evidence="3">
    <name type="scientific">marine metagenome</name>
    <dbReference type="NCBI Taxonomy" id="408172"/>
    <lineage>
        <taxon>unclassified sequences</taxon>
        <taxon>metagenomes</taxon>
        <taxon>ecological metagenomes</taxon>
    </lineage>
</organism>
<dbReference type="CDD" id="cd08946">
    <property type="entry name" value="SDR_e"/>
    <property type="match status" value="1"/>
</dbReference>
<dbReference type="Gene3D" id="3.40.50.720">
    <property type="entry name" value="NAD(P)-binding Rossmann-like Domain"/>
    <property type="match status" value="1"/>
</dbReference>
<name>A0A382IS12_9ZZZZ</name>
<feature type="non-terminal residue" evidence="3">
    <location>
        <position position="1"/>
    </location>
</feature>
<evidence type="ECO:0000259" key="2">
    <source>
        <dbReference type="Pfam" id="PF01370"/>
    </source>
</evidence>
<protein>
    <recommendedName>
        <fullName evidence="2">NAD-dependent epimerase/dehydratase domain-containing protein</fullName>
    </recommendedName>
</protein>
<reference evidence="3" key="1">
    <citation type="submission" date="2018-05" db="EMBL/GenBank/DDBJ databases">
        <authorList>
            <person name="Lanie J.A."/>
            <person name="Ng W.-L."/>
            <person name="Kazmierczak K.M."/>
            <person name="Andrzejewski T.M."/>
            <person name="Davidsen T.M."/>
            <person name="Wayne K.J."/>
            <person name="Tettelin H."/>
            <person name="Glass J.I."/>
            <person name="Rusch D."/>
            <person name="Podicherti R."/>
            <person name="Tsui H.-C.T."/>
            <person name="Winkler M.E."/>
        </authorList>
    </citation>
    <scope>NUCLEOTIDE SEQUENCE</scope>
</reference>
<dbReference type="InterPro" id="IPR001509">
    <property type="entry name" value="Epimerase_deHydtase"/>
</dbReference>
<dbReference type="Pfam" id="PF01370">
    <property type="entry name" value="Epimerase"/>
    <property type="match status" value="1"/>
</dbReference>
<sequence length="322" mass="36225">FIITGGSGFVGQFLIRKLLSLYPESHIHNLDIHHPTSLSFSNLSNHIIDLTDQQSLKSFKFSENDIVYHLAAYIFTDQVPPKAKREGWFESLNVYGTQNLLAAMEENGAKNIAFISTDMVYGSPQTNPIDINHPLNPNGPYGLSKIKAEQLIGDFCARSDCRSIIFRPRMIVGPGRFGLLNRLFFLIRNNLPVPLIGSGKNYYQLVSIHDCVDALIEFHEQDDSSGIYHLGSTDPLPRVIDLIKFIIKKAGSSSFLIPTWGKGAKAILSFLDTVNLTLLYPEQFTVADQNYILDIRGLTENLNVHPKYNDKDILLEAYRSYC</sequence>
<evidence type="ECO:0000313" key="3">
    <source>
        <dbReference type="EMBL" id="SVC01663.1"/>
    </source>
</evidence>
<dbReference type="SUPFAM" id="SSF51735">
    <property type="entry name" value="NAD(P)-binding Rossmann-fold domains"/>
    <property type="match status" value="1"/>
</dbReference>